<feature type="compositionally biased region" description="Low complexity" evidence="1">
    <location>
        <begin position="710"/>
        <end position="732"/>
    </location>
</feature>
<feature type="domain" description="XPG-I" evidence="2">
    <location>
        <begin position="128"/>
        <end position="201"/>
    </location>
</feature>
<dbReference type="PANTHER" id="PTHR11081">
    <property type="entry name" value="FLAP ENDONUCLEASE FAMILY MEMBER"/>
    <property type="match status" value="1"/>
</dbReference>
<dbReference type="GO" id="GO:0008409">
    <property type="term" value="F:5'-3' exonuclease activity"/>
    <property type="evidence" value="ECO:0007669"/>
    <property type="project" value="TreeGrafter"/>
</dbReference>
<feature type="compositionally biased region" description="Low complexity" evidence="1">
    <location>
        <begin position="446"/>
        <end position="474"/>
    </location>
</feature>
<feature type="compositionally biased region" description="Basic residues" evidence="1">
    <location>
        <begin position="521"/>
        <end position="531"/>
    </location>
</feature>
<protein>
    <submittedName>
        <fullName evidence="3">Crossover junction endodeoxyribonuclease</fullName>
    </submittedName>
</protein>
<feature type="region of interest" description="Disordered" evidence="1">
    <location>
        <begin position="510"/>
        <end position="531"/>
    </location>
</feature>
<dbReference type="InterPro" id="IPR036279">
    <property type="entry name" value="5-3_exonuclease_C_sf"/>
</dbReference>
<proteinExistence type="predicted"/>
<comment type="caution">
    <text evidence="3">The sequence shown here is derived from an EMBL/GenBank/DDBJ whole genome shotgun (WGS) entry which is preliminary data.</text>
</comment>
<dbReference type="GO" id="GO:0006281">
    <property type="term" value="P:DNA repair"/>
    <property type="evidence" value="ECO:0007669"/>
    <property type="project" value="UniProtKB-ARBA"/>
</dbReference>
<evidence type="ECO:0000259" key="2">
    <source>
        <dbReference type="SMART" id="SM00484"/>
    </source>
</evidence>
<dbReference type="PANTHER" id="PTHR11081:SF72">
    <property type="entry name" value="HOLLIDAY JUNCTION RESOLVASE YEN1"/>
    <property type="match status" value="1"/>
</dbReference>
<dbReference type="SUPFAM" id="SSF47807">
    <property type="entry name" value="5' to 3' exonuclease, C-terminal subdomain"/>
    <property type="match status" value="1"/>
</dbReference>
<evidence type="ECO:0000256" key="1">
    <source>
        <dbReference type="SAM" id="MobiDB-lite"/>
    </source>
</evidence>
<reference evidence="3 4" key="1">
    <citation type="journal article" date="2023" name="Elife">
        <title>Identification of key yeast species and microbe-microbe interactions impacting larval growth of Drosophila in the wild.</title>
        <authorList>
            <person name="Mure A."/>
            <person name="Sugiura Y."/>
            <person name="Maeda R."/>
            <person name="Honda K."/>
            <person name="Sakurai N."/>
            <person name="Takahashi Y."/>
            <person name="Watada M."/>
            <person name="Katoh T."/>
            <person name="Gotoh A."/>
            <person name="Gotoh Y."/>
            <person name="Taniguchi I."/>
            <person name="Nakamura K."/>
            <person name="Hayashi T."/>
            <person name="Katayama T."/>
            <person name="Uemura T."/>
            <person name="Hattori Y."/>
        </authorList>
    </citation>
    <scope>NUCLEOTIDE SEQUENCE [LARGE SCALE GENOMIC DNA]</scope>
    <source>
        <strain evidence="3 4">KH-74</strain>
    </source>
</reference>
<name>A0AAV5S2F1_MAUHU</name>
<dbReference type="SMART" id="SM00484">
    <property type="entry name" value="XPGI"/>
    <property type="match status" value="1"/>
</dbReference>
<dbReference type="InterPro" id="IPR029060">
    <property type="entry name" value="PIN-like_dom_sf"/>
</dbReference>
<feature type="compositionally biased region" description="Low complexity" evidence="1">
    <location>
        <begin position="649"/>
        <end position="666"/>
    </location>
</feature>
<dbReference type="SUPFAM" id="SSF88723">
    <property type="entry name" value="PIN domain-like"/>
    <property type="match status" value="1"/>
</dbReference>
<evidence type="ECO:0000313" key="3">
    <source>
        <dbReference type="EMBL" id="GMM57058.1"/>
    </source>
</evidence>
<feature type="region of interest" description="Disordered" evidence="1">
    <location>
        <begin position="705"/>
        <end position="747"/>
    </location>
</feature>
<keyword evidence="4" id="KW-1185">Reference proteome</keyword>
<evidence type="ECO:0000313" key="4">
    <source>
        <dbReference type="Proteomes" id="UP001377567"/>
    </source>
</evidence>
<feature type="region of interest" description="Disordered" evidence="1">
    <location>
        <begin position="640"/>
        <end position="672"/>
    </location>
</feature>
<feature type="compositionally biased region" description="Basic and acidic residues" evidence="1">
    <location>
        <begin position="510"/>
        <end position="520"/>
    </location>
</feature>
<dbReference type="GO" id="GO:0017108">
    <property type="term" value="F:5'-flap endonuclease activity"/>
    <property type="evidence" value="ECO:0007669"/>
    <property type="project" value="TreeGrafter"/>
</dbReference>
<dbReference type="InterPro" id="IPR006086">
    <property type="entry name" value="XPG-I_dom"/>
</dbReference>
<dbReference type="Gene3D" id="1.10.150.20">
    <property type="entry name" value="5' to 3' exonuclease, C-terminal subdomain"/>
    <property type="match status" value="1"/>
</dbReference>
<sequence>MGVPQVWKVVRECQPDPVPRFPVSTVLRDKRIAIDVYHILFECGFFNRGLQPSELGRPLINLLHRMKELISLDLWFLLVFDGDNKPAKIRRGPVGEVTQSAGPLDEVEIIEATRLDDPFLRIIHKLLDMLNISSVTTTGEGEAFCCYLQNDLHTVDCVWSNDSDCFIFGGTQILRNFSKQLEDVGVTSEHNKYFNKEKTNFITTVDYNDLVKNHGMLNRKQLLLFSVLLGGDYNTGVKGLGKIKGLKIVQMADPDFSGQFYDIFHDINESNKDAKEIAYLKFQMDLFHYCQTHSKDLFGRNYTGALLHKDKVGFDGWPTIDIVLHYFRPSMSKTFDPRVILSTFSNISHAKGYDKINFQELRTMLQSFNLGNITHFDKWFHETMHEMFLLKYILYEHPGTEDDSHAFQKMMKITEEKSSFVSNLNRKVSYWKVRYNTFLNGVEYTPTSTSTASSPSKTPSRSPVRSPARSPNRSPSKRQLDIMEYPFSMWIDQNCIPDTHVLVQDFQERQAVSEEEERLKQSRKRMSPKKRLNAYKQSNTLDAFFKKSTSPLVSKSAQSQPATPSIPKARAATLTPVKRQLFVADPEVSEGDSSLVITKENEAKEITVPEEEQDDSLVIIDEVEVDPPALPETTYIRSSPTKRLKTVGTPTQQHTTITSSPSITRTAPKLSPKKLPFLARSDTFGSKGSKRSLLSAIESEVDQVVREMNTSSSSSSRSTSNASTATVTTDSSGQKGFNDSDDMFLEL</sequence>
<dbReference type="GO" id="GO:0005634">
    <property type="term" value="C:nucleus"/>
    <property type="evidence" value="ECO:0007669"/>
    <property type="project" value="TreeGrafter"/>
</dbReference>
<dbReference type="Gene3D" id="3.40.50.1010">
    <property type="entry name" value="5'-nuclease"/>
    <property type="match status" value="2"/>
</dbReference>
<dbReference type="GO" id="GO:0005737">
    <property type="term" value="C:cytoplasm"/>
    <property type="evidence" value="ECO:0007669"/>
    <property type="project" value="TreeGrafter"/>
</dbReference>
<dbReference type="EMBL" id="BTGD01000011">
    <property type="protein sequence ID" value="GMM57058.1"/>
    <property type="molecule type" value="Genomic_DNA"/>
</dbReference>
<dbReference type="AlphaFoldDB" id="A0AAV5S2F1"/>
<gene>
    <name evidence="3" type="ORF">DAKH74_036740</name>
</gene>
<accession>A0AAV5S2F1</accession>
<organism evidence="3 4">
    <name type="scientific">Maudiozyma humilis</name>
    <name type="common">Sour dough yeast</name>
    <name type="synonym">Kazachstania humilis</name>
    <dbReference type="NCBI Taxonomy" id="51915"/>
    <lineage>
        <taxon>Eukaryota</taxon>
        <taxon>Fungi</taxon>
        <taxon>Dikarya</taxon>
        <taxon>Ascomycota</taxon>
        <taxon>Saccharomycotina</taxon>
        <taxon>Saccharomycetes</taxon>
        <taxon>Saccharomycetales</taxon>
        <taxon>Saccharomycetaceae</taxon>
        <taxon>Maudiozyma</taxon>
    </lineage>
</organism>
<dbReference type="CDD" id="cd09870">
    <property type="entry name" value="PIN_YEN1"/>
    <property type="match status" value="1"/>
</dbReference>
<dbReference type="Proteomes" id="UP001377567">
    <property type="component" value="Unassembled WGS sequence"/>
</dbReference>
<feature type="region of interest" description="Disordered" evidence="1">
    <location>
        <begin position="446"/>
        <end position="478"/>
    </location>
</feature>
<dbReference type="InterPro" id="IPR006084">
    <property type="entry name" value="XPG/Rad2"/>
</dbReference>
<dbReference type="Pfam" id="PF00867">
    <property type="entry name" value="XPG_I"/>
    <property type="match status" value="1"/>
</dbReference>